<dbReference type="Proteomes" id="UP000279307">
    <property type="component" value="Chromosome 12"/>
</dbReference>
<evidence type="ECO:0008006" key="2">
    <source>
        <dbReference type="Google" id="ProtNLM"/>
    </source>
</evidence>
<dbReference type="Gene3D" id="3.30.420.10">
    <property type="entry name" value="Ribonuclease H-like superfamily/Ribonuclease H"/>
    <property type="match status" value="1"/>
</dbReference>
<proteinExistence type="predicted"/>
<dbReference type="SUPFAM" id="SSF56672">
    <property type="entry name" value="DNA/RNA polymerases"/>
    <property type="match status" value="1"/>
</dbReference>
<accession>A0A3L8D6Z4</accession>
<dbReference type="InterPro" id="IPR036397">
    <property type="entry name" value="RNaseH_sf"/>
</dbReference>
<dbReference type="GO" id="GO:0042575">
    <property type="term" value="C:DNA polymerase complex"/>
    <property type="evidence" value="ECO:0007669"/>
    <property type="project" value="UniProtKB-ARBA"/>
</dbReference>
<reference evidence="1" key="2">
    <citation type="submission" date="2018-07" db="EMBL/GenBank/DDBJ databases">
        <authorList>
            <person name="Mckenzie S.K."/>
            <person name="Kronauer D.J.C."/>
        </authorList>
    </citation>
    <scope>NUCLEOTIDE SEQUENCE</scope>
    <source>
        <strain evidence="1">Clonal line C1</strain>
    </source>
</reference>
<dbReference type="SUPFAM" id="SSF54060">
    <property type="entry name" value="His-Me finger endonucleases"/>
    <property type="match status" value="1"/>
</dbReference>
<dbReference type="OrthoDB" id="7653437at2759"/>
<gene>
    <name evidence="1" type="ORF">DMN91_012007</name>
</gene>
<dbReference type="PANTHER" id="PTHR31511:SF12">
    <property type="entry name" value="RHO TERMINATION FACTOR N-TERMINAL DOMAIN-CONTAINING PROTEIN"/>
    <property type="match status" value="1"/>
</dbReference>
<dbReference type="InterPro" id="IPR044925">
    <property type="entry name" value="His-Me_finger_sf"/>
</dbReference>
<comment type="caution">
    <text evidence="1">The sequence shown here is derived from an EMBL/GenBank/DDBJ whole genome shotgun (WGS) entry which is preliminary data.</text>
</comment>
<dbReference type="GO" id="GO:0071897">
    <property type="term" value="P:DNA biosynthetic process"/>
    <property type="evidence" value="ECO:0007669"/>
    <property type="project" value="UniProtKB-ARBA"/>
</dbReference>
<dbReference type="GO" id="GO:0003676">
    <property type="term" value="F:nucleic acid binding"/>
    <property type="evidence" value="ECO:0007669"/>
    <property type="project" value="InterPro"/>
</dbReference>
<dbReference type="SUPFAM" id="SSF53098">
    <property type="entry name" value="Ribonuclease H-like"/>
    <property type="match status" value="1"/>
</dbReference>
<organism evidence="1">
    <name type="scientific">Ooceraea biroi</name>
    <name type="common">Clonal raider ant</name>
    <name type="synonym">Cerapachys biroi</name>
    <dbReference type="NCBI Taxonomy" id="2015173"/>
    <lineage>
        <taxon>Eukaryota</taxon>
        <taxon>Metazoa</taxon>
        <taxon>Ecdysozoa</taxon>
        <taxon>Arthropoda</taxon>
        <taxon>Hexapoda</taxon>
        <taxon>Insecta</taxon>
        <taxon>Pterygota</taxon>
        <taxon>Neoptera</taxon>
        <taxon>Endopterygota</taxon>
        <taxon>Hymenoptera</taxon>
        <taxon>Apocrita</taxon>
        <taxon>Aculeata</taxon>
        <taxon>Formicoidea</taxon>
        <taxon>Formicidae</taxon>
        <taxon>Dorylinae</taxon>
        <taxon>Ooceraea</taxon>
    </lineage>
</organism>
<protein>
    <recommendedName>
        <fullName evidence="2">DNA-directed DNA polymerase</fullName>
    </recommendedName>
</protein>
<dbReference type="Gene3D" id="3.90.1600.10">
    <property type="entry name" value="Palm domain of DNA polymerase"/>
    <property type="match status" value="1"/>
</dbReference>
<dbReference type="InterPro" id="IPR023211">
    <property type="entry name" value="DNA_pol_palm_dom_sf"/>
</dbReference>
<evidence type="ECO:0000313" key="1">
    <source>
        <dbReference type="EMBL" id="RLU16247.1"/>
    </source>
</evidence>
<dbReference type="InterPro" id="IPR043502">
    <property type="entry name" value="DNA/RNA_pol_sf"/>
</dbReference>
<sequence length="1229" mass="143696">MELYQFEEDVVAESSQVATLSEYFTWRQRCDECIERLEEQCAKRPRLSLGRNHSLVARIARLEGLKKELETRFIHVGSSDHAEQPSNTKLSWREINTAFKNRVLTGAAISVDYIDPRRFLEDAHDVVLEHVRNAIEQHNSVKVNTVFNGKFVAGEKTANKSINTRNRELFKTSDLQEWFTQYVIEPTLASLEEFQERDSGWALSRILNLTINVNRYNPMHAGCQIKIPEEIKLKKAVVNMQSKDNACFTWSVVTALYPAKEHVDRPSSYPHYTMVLNLQGIEFPVSLKQIKKIELLNDISVNVYTIQAKKKKKEEKLTIVLIRLADEKKCTHVNLLYMPDPQDNNVGHFACIKNLSRLVSSQLSKKNGQKYMCDRCLHYFHTNEKLEAHTGDCQQMNDCAIILPNEEDKWLSFTNYNRKERIPFVVYDDLECILQKTEEDDPKLYQRHQVSSIGYYVRCNYDASLSGYRSRRDTDCIAWFVEQLKDLAHRVKSILSRNVPMVELTQDECEKFNSATHCHICEKPFASDDTRVRDHSHLTGLYRRPAHANCNLNYKDSYTIPIVFHNFSGYDSHFIIKEIATAFEGNVDVLPINKEKYISFTKHVNESDDDKKYRNHVQLRFIDSLRFLNSSLDKLSSFLNKDKLRIVRSEFAHLSTDDFDLLTRKGVFPYEYVDCVEKLEDTRLPPRESFYSSLTGNTVSESDYAHAVSVWQRFIIRTLGEYSDLYLKTDVLLLADVFENFRDSCINSYDLDPTYYYTLPGFTWDAMLKHTRINFELITDIDMVMFVERGIRGGLSQYSHRYAQANNKYVQSYDPSNPSSYLMYFDVNNLYGWAMCQPLPYANFRWVDDVSNFNVNAVTPDLSKGYILEVDLEYPRHLHDAHADLTFCPMRDKPPGSRQDKLLATLHDKKWYVIHYRNLQQCTRHGLRVTKIHRVLEFAQSPWLREYIELNTRFRAAAKNDFEKNLYKLMNNAVFGKTMENVRNHVDVKLLTKWNGRYGAEAMIAKPNFHSRSVFSENLVAIEMHKLEVKFNKPIYVGMCILDISKVCLYEFHHEYMLPLYHDKFKVVYTDTDSLIYHIECEDVYDQMKRDIPRFDTSDYAPDNIYSIPLMNKKVPGLMKDENNGTIMTEFVGLRAKMYALKVDGKKDTKKAKSVKTNVVARTITFDDYMQCLKDRIEMTRDQSRIQSKLHNVYTVRETEIALSPYDDKRYIVPESTNTLPWGYYRVPV</sequence>
<dbReference type="AlphaFoldDB" id="A0A3L8D6Z4"/>
<dbReference type="PANTHER" id="PTHR31511">
    <property type="entry name" value="PROTEIN CBG23764"/>
    <property type="match status" value="1"/>
</dbReference>
<reference evidence="1" key="1">
    <citation type="journal article" date="2018" name="Genome Res.">
        <title>The genomic architecture and molecular evolution of ant odorant receptors.</title>
        <authorList>
            <person name="McKenzie S.K."/>
            <person name="Kronauer D.J.C."/>
        </authorList>
    </citation>
    <scope>NUCLEOTIDE SEQUENCE [LARGE SCALE GENOMIC DNA]</scope>
    <source>
        <strain evidence="1">Clonal line C1</strain>
    </source>
</reference>
<name>A0A3L8D6Z4_OOCBI</name>
<dbReference type="EMBL" id="QOIP01000012">
    <property type="protein sequence ID" value="RLU16247.1"/>
    <property type="molecule type" value="Genomic_DNA"/>
</dbReference>
<dbReference type="InterPro" id="IPR012337">
    <property type="entry name" value="RNaseH-like_sf"/>
</dbReference>